<dbReference type="Proteomes" id="UP000265962">
    <property type="component" value="Unassembled WGS sequence"/>
</dbReference>
<keyword evidence="7" id="KW-1185">Reference proteome</keyword>
<evidence type="ECO:0000259" key="5">
    <source>
        <dbReference type="PROSITE" id="PS50977"/>
    </source>
</evidence>
<dbReference type="PANTHER" id="PTHR30055:SF234">
    <property type="entry name" value="HTH-TYPE TRANSCRIPTIONAL REGULATOR BETI"/>
    <property type="match status" value="1"/>
</dbReference>
<keyword evidence="3" id="KW-0804">Transcription</keyword>
<evidence type="ECO:0000256" key="3">
    <source>
        <dbReference type="ARBA" id="ARBA00023163"/>
    </source>
</evidence>
<dbReference type="InterPro" id="IPR001647">
    <property type="entry name" value="HTH_TetR"/>
</dbReference>
<protein>
    <submittedName>
        <fullName evidence="6">Homeobox domain-like</fullName>
    </submittedName>
</protein>
<proteinExistence type="predicted"/>
<evidence type="ECO:0000256" key="4">
    <source>
        <dbReference type="PROSITE-ProRule" id="PRU00335"/>
    </source>
</evidence>
<evidence type="ECO:0000256" key="1">
    <source>
        <dbReference type="ARBA" id="ARBA00023015"/>
    </source>
</evidence>
<reference evidence="7" key="1">
    <citation type="submission" date="2018-02" db="EMBL/GenBank/DDBJ databases">
        <authorList>
            <person name="Hornung B."/>
        </authorList>
    </citation>
    <scope>NUCLEOTIDE SEQUENCE [LARGE SCALE GENOMIC DNA]</scope>
</reference>
<dbReference type="PRINTS" id="PR00455">
    <property type="entry name" value="HTHTETR"/>
</dbReference>
<keyword evidence="2 4" id="KW-0238">DNA-binding</keyword>
<feature type="domain" description="HTH tetR-type" evidence="5">
    <location>
        <begin position="11"/>
        <end position="71"/>
    </location>
</feature>
<dbReference type="PANTHER" id="PTHR30055">
    <property type="entry name" value="HTH-TYPE TRANSCRIPTIONAL REGULATOR RUTR"/>
    <property type="match status" value="1"/>
</dbReference>
<keyword evidence="1" id="KW-0805">Transcription regulation</keyword>
<organism evidence="6 7">
    <name type="scientific">Propionibacterium ruminifibrarum</name>
    <dbReference type="NCBI Taxonomy" id="1962131"/>
    <lineage>
        <taxon>Bacteria</taxon>
        <taxon>Bacillati</taxon>
        <taxon>Actinomycetota</taxon>
        <taxon>Actinomycetes</taxon>
        <taxon>Propionibacteriales</taxon>
        <taxon>Propionibacteriaceae</taxon>
        <taxon>Propionibacterium</taxon>
    </lineage>
</organism>
<evidence type="ECO:0000313" key="6">
    <source>
        <dbReference type="EMBL" id="SPF68844.1"/>
    </source>
</evidence>
<name>A0A375I1Z4_9ACTN</name>
<dbReference type="RefSeq" id="WP_119715983.1">
    <property type="nucleotide sequence ID" value="NZ_OMOH01000006.1"/>
</dbReference>
<dbReference type="EMBL" id="OMOH01000006">
    <property type="protein sequence ID" value="SPF68844.1"/>
    <property type="molecule type" value="Genomic_DNA"/>
</dbReference>
<feature type="DNA-binding region" description="H-T-H motif" evidence="4">
    <location>
        <begin position="34"/>
        <end position="53"/>
    </location>
</feature>
<evidence type="ECO:0000313" key="7">
    <source>
        <dbReference type="Proteomes" id="UP000265962"/>
    </source>
</evidence>
<dbReference type="GO" id="GO:0003700">
    <property type="term" value="F:DNA-binding transcription factor activity"/>
    <property type="evidence" value="ECO:0007669"/>
    <property type="project" value="TreeGrafter"/>
</dbReference>
<dbReference type="Gene3D" id="1.10.357.10">
    <property type="entry name" value="Tetracycline Repressor, domain 2"/>
    <property type="match status" value="1"/>
</dbReference>
<sequence>MTPARISKPAAQRRDDILDAAQRLFTTKGVQATSVEDILQDVGIAKGTLYYHFRSKDEILQGIITRTTERVAVKARQVADRPDPVITRFLGVLAAMRVDAPELALAETLHGPGNAEFHVLSIVEMVRAITPILAEVVEQGVAEGSFSTEHPQDMVEILLTSMGMLLDDGIFRGEADQIPRRTAALISAAETLLGCRPGALATAAHDMRIAGATGGAR</sequence>
<dbReference type="InterPro" id="IPR049149">
    <property type="entry name" value="TetR/AcrR_C"/>
</dbReference>
<keyword evidence="6" id="KW-0371">Homeobox</keyword>
<dbReference type="InterPro" id="IPR009057">
    <property type="entry name" value="Homeodomain-like_sf"/>
</dbReference>
<dbReference type="PROSITE" id="PS50977">
    <property type="entry name" value="HTH_TETR_2"/>
    <property type="match status" value="1"/>
</dbReference>
<dbReference type="SUPFAM" id="SSF46689">
    <property type="entry name" value="Homeodomain-like"/>
    <property type="match status" value="1"/>
</dbReference>
<dbReference type="InterPro" id="IPR050109">
    <property type="entry name" value="HTH-type_TetR-like_transc_reg"/>
</dbReference>
<dbReference type="PROSITE" id="PS01081">
    <property type="entry name" value="HTH_TETR_1"/>
    <property type="match status" value="1"/>
</dbReference>
<dbReference type="Pfam" id="PF00440">
    <property type="entry name" value="TetR_N"/>
    <property type="match status" value="1"/>
</dbReference>
<dbReference type="GO" id="GO:0000976">
    <property type="term" value="F:transcription cis-regulatory region binding"/>
    <property type="evidence" value="ECO:0007669"/>
    <property type="project" value="TreeGrafter"/>
</dbReference>
<dbReference type="InterPro" id="IPR023772">
    <property type="entry name" value="DNA-bd_HTH_TetR-type_CS"/>
</dbReference>
<dbReference type="Pfam" id="PF21303">
    <property type="entry name" value="TetR_C_39"/>
    <property type="match status" value="1"/>
</dbReference>
<dbReference type="AlphaFoldDB" id="A0A375I1Z4"/>
<accession>A0A375I1Z4</accession>
<evidence type="ECO:0000256" key="2">
    <source>
        <dbReference type="ARBA" id="ARBA00023125"/>
    </source>
</evidence>
<dbReference type="OrthoDB" id="3731192at2"/>
<gene>
    <name evidence="6" type="ORF">PROPJV5_1825</name>
</gene>